<feature type="domain" description="PNPLA" evidence="5">
    <location>
        <begin position="1"/>
        <end position="184"/>
    </location>
</feature>
<dbReference type="GO" id="GO:0046486">
    <property type="term" value="P:glycerolipid metabolic process"/>
    <property type="evidence" value="ECO:0007669"/>
    <property type="project" value="UniProtKB-ARBA"/>
</dbReference>
<evidence type="ECO:0000256" key="2">
    <source>
        <dbReference type="ARBA" id="ARBA00022963"/>
    </source>
</evidence>
<dbReference type="InterPro" id="IPR011990">
    <property type="entry name" value="TPR-like_helical_dom_sf"/>
</dbReference>
<evidence type="ECO:0000313" key="7">
    <source>
        <dbReference type="Proteomes" id="UP000059188"/>
    </source>
</evidence>
<dbReference type="SUPFAM" id="SSF48452">
    <property type="entry name" value="TPR-like"/>
    <property type="match status" value="1"/>
</dbReference>
<dbReference type="InterPro" id="IPR002641">
    <property type="entry name" value="PNPLA_dom"/>
</dbReference>
<name>A0A0B7FM87_THACB</name>
<sequence length="830" mass="93843">MNRIQGLEDYDGHGKPAKPSDWFDIIAGTGTGGLIACMLGKLQMPIEEAIKEYKKLTEEVFSRKKMIGENAYRGDSLEKALQSMIERTTGNKDKKMMEDVSYTNDTKTIIFAMLGHNMNACRPVMFRSYFVSAGRTPDSSIWKAIYASMAHPEFFKSITITEDSVNYSFIGGELGNSNPLAYVLGEVRDLHPDHYVSCIMSIGTGHPRTIQILNSDRHQAAIAIRNMAYDSERVAEEMAKRFQDVTDVYFRFNVDQGLQDIEADSWEKLSNVAEHTKAYLNRFEINQTMNKAVTAVFSRSAALAVTYIANMQTPDESPTVKEKEAADALVNDFDYLALAIVHAGAYIAHSTGMNISTYHRMFLNKRQATLEGYKNLPKSFKFDNYGKTVYTTWNMCYELLGRCQRPAAQKLLWLITFLHHKSITKAIFQRAAKNIRFYKPLRPTELEKKAHRFLYEHLPQIVGAEEVESEDNWTGSSFIATARELAALSMIEYNKGHDAYAIHVLVQDWARTVIPDEVDLSESLERTASLLAISIGSHSEEDTSSYEYRLGLGAHLKRILSESESLRKKQLCDWKININHAISFADVFKSMELWSEEQSLREKVKDIMDKLDPNDPMSLRSTDNLALNYRNQGQLDMAEGLYKESFERRLILYGGACSEEHEDICMSKKHLASLYQSQGRFDEALPLWEAVVNSYMILKGGNDPETLTCTASLADVYLGLGQLENAKNRRQQTLSMLGDDDPGRPMCMRQLAVILERLGEWENAEGLLRQSKEALDIRWGIRHQEAISGQKCLAEFMNRKPSAPLINSPSPSGALSGPFITSDLTLLSWA</sequence>
<evidence type="ECO:0000313" key="6">
    <source>
        <dbReference type="EMBL" id="CEL57333.1"/>
    </source>
</evidence>
<accession>A0A0B7FM87</accession>
<evidence type="ECO:0000256" key="3">
    <source>
        <dbReference type="ARBA" id="ARBA00023098"/>
    </source>
</evidence>
<keyword evidence="2" id="KW-0442">Lipid degradation</keyword>
<dbReference type="SUPFAM" id="SSF52151">
    <property type="entry name" value="FabD/lysophospholipase-like"/>
    <property type="match status" value="1"/>
</dbReference>
<dbReference type="InterPro" id="IPR016035">
    <property type="entry name" value="Acyl_Trfase/lysoPLipase"/>
</dbReference>
<dbReference type="GO" id="GO:0047499">
    <property type="term" value="F:calcium-independent phospholipase A2 activity"/>
    <property type="evidence" value="ECO:0007669"/>
    <property type="project" value="TreeGrafter"/>
</dbReference>
<organism evidence="6 7">
    <name type="scientific">Thanatephorus cucumeris (strain AG1-IB / isolate 7/3/14)</name>
    <name type="common">Lettuce bottom rot fungus</name>
    <name type="synonym">Rhizoctonia solani</name>
    <dbReference type="NCBI Taxonomy" id="1108050"/>
    <lineage>
        <taxon>Eukaryota</taxon>
        <taxon>Fungi</taxon>
        <taxon>Dikarya</taxon>
        <taxon>Basidiomycota</taxon>
        <taxon>Agaricomycotina</taxon>
        <taxon>Agaricomycetes</taxon>
        <taxon>Cantharellales</taxon>
        <taxon>Ceratobasidiaceae</taxon>
        <taxon>Rhizoctonia</taxon>
        <taxon>Rhizoctonia solani AG-1</taxon>
    </lineage>
</organism>
<keyword evidence="3" id="KW-0443">Lipid metabolism</keyword>
<protein>
    <submittedName>
        <fullName evidence="6">Calcium-independent phospholipase A2-gamma</fullName>
    </submittedName>
</protein>
<dbReference type="Pfam" id="PF13374">
    <property type="entry name" value="TPR_10"/>
    <property type="match status" value="1"/>
</dbReference>
<comment type="caution">
    <text evidence="4">Lacks conserved residue(s) required for the propagation of feature annotation.</text>
</comment>
<evidence type="ECO:0000256" key="1">
    <source>
        <dbReference type="ARBA" id="ARBA00022801"/>
    </source>
</evidence>
<dbReference type="Proteomes" id="UP000059188">
    <property type="component" value="Unassembled WGS sequence"/>
</dbReference>
<dbReference type="GO" id="GO:0016042">
    <property type="term" value="P:lipid catabolic process"/>
    <property type="evidence" value="ECO:0007669"/>
    <property type="project" value="UniProtKB-KW"/>
</dbReference>
<keyword evidence="7" id="KW-1185">Reference proteome</keyword>
<dbReference type="Gene3D" id="3.40.1090.10">
    <property type="entry name" value="Cytosolic phospholipase A2 catalytic domain"/>
    <property type="match status" value="1"/>
</dbReference>
<dbReference type="Pfam" id="PF13424">
    <property type="entry name" value="TPR_12"/>
    <property type="match status" value="1"/>
</dbReference>
<evidence type="ECO:0000259" key="5">
    <source>
        <dbReference type="PROSITE" id="PS51635"/>
    </source>
</evidence>
<dbReference type="OrthoDB" id="5086500at2759"/>
<dbReference type="Pfam" id="PF01734">
    <property type="entry name" value="Patatin"/>
    <property type="match status" value="1"/>
</dbReference>
<evidence type="ECO:0000256" key="4">
    <source>
        <dbReference type="PROSITE-ProRule" id="PRU01161"/>
    </source>
</evidence>
<dbReference type="PANTHER" id="PTHR24185">
    <property type="entry name" value="CALCIUM-INDEPENDENT PHOSPHOLIPASE A2-GAMMA"/>
    <property type="match status" value="1"/>
</dbReference>
<keyword evidence="1" id="KW-0378">Hydrolase</keyword>
<dbReference type="AlphaFoldDB" id="A0A0B7FM87"/>
<proteinExistence type="predicted"/>
<dbReference type="GO" id="GO:0016020">
    <property type="term" value="C:membrane"/>
    <property type="evidence" value="ECO:0007669"/>
    <property type="project" value="TreeGrafter"/>
</dbReference>
<dbReference type="GO" id="GO:0019369">
    <property type="term" value="P:arachidonate metabolic process"/>
    <property type="evidence" value="ECO:0007669"/>
    <property type="project" value="TreeGrafter"/>
</dbReference>
<dbReference type="PANTHER" id="PTHR24185:SF1">
    <property type="entry name" value="CALCIUM-INDEPENDENT PHOSPHOLIPASE A2-GAMMA"/>
    <property type="match status" value="1"/>
</dbReference>
<dbReference type="EMBL" id="LN679102">
    <property type="protein sequence ID" value="CEL57333.1"/>
    <property type="molecule type" value="Genomic_DNA"/>
</dbReference>
<dbReference type="STRING" id="1108050.A0A0B7FM87"/>
<dbReference type="Gene3D" id="1.25.40.10">
    <property type="entry name" value="Tetratricopeptide repeat domain"/>
    <property type="match status" value="1"/>
</dbReference>
<reference evidence="6 7" key="1">
    <citation type="submission" date="2014-11" db="EMBL/GenBank/DDBJ databases">
        <authorList>
            <person name="Wibberg Daniel"/>
        </authorList>
    </citation>
    <scope>NUCLEOTIDE SEQUENCE [LARGE SCALE GENOMIC DNA]</scope>
    <source>
        <strain evidence="6">Rhizoctonia solani AG1-IB 7/3/14</strain>
    </source>
</reference>
<dbReference type="PROSITE" id="PS51635">
    <property type="entry name" value="PNPLA"/>
    <property type="match status" value="1"/>
</dbReference>
<gene>
    <name evidence="6" type="ORF">RSOLAG1IB_02072</name>
</gene>